<comment type="caution">
    <text evidence="1">The sequence shown here is derived from an EMBL/GenBank/DDBJ whole genome shotgun (WGS) entry which is preliminary data.</text>
</comment>
<accession>A0A7J6W0K8</accession>
<feature type="non-terminal residue" evidence="1">
    <location>
        <position position="68"/>
    </location>
</feature>
<dbReference type="AlphaFoldDB" id="A0A7J6W0K8"/>
<evidence type="ECO:0000313" key="2">
    <source>
        <dbReference type="Proteomes" id="UP000554482"/>
    </source>
</evidence>
<gene>
    <name evidence="1" type="ORF">FRX31_020548</name>
</gene>
<protein>
    <submittedName>
        <fullName evidence="1">Uncharacterized protein</fullName>
    </submittedName>
</protein>
<dbReference type="EMBL" id="JABWDY010024914">
    <property type="protein sequence ID" value="KAF5189865.1"/>
    <property type="molecule type" value="Genomic_DNA"/>
</dbReference>
<organism evidence="1 2">
    <name type="scientific">Thalictrum thalictroides</name>
    <name type="common">Rue-anemone</name>
    <name type="synonym">Anemone thalictroides</name>
    <dbReference type="NCBI Taxonomy" id="46969"/>
    <lineage>
        <taxon>Eukaryota</taxon>
        <taxon>Viridiplantae</taxon>
        <taxon>Streptophyta</taxon>
        <taxon>Embryophyta</taxon>
        <taxon>Tracheophyta</taxon>
        <taxon>Spermatophyta</taxon>
        <taxon>Magnoliopsida</taxon>
        <taxon>Ranunculales</taxon>
        <taxon>Ranunculaceae</taxon>
        <taxon>Thalictroideae</taxon>
        <taxon>Thalictrum</taxon>
    </lineage>
</organism>
<evidence type="ECO:0000313" key="1">
    <source>
        <dbReference type="EMBL" id="KAF5189865.1"/>
    </source>
</evidence>
<dbReference type="Proteomes" id="UP000554482">
    <property type="component" value="Unassembled WGS sequence"/>
</dbReference>
<keyword evidence="2" id="KW-1185">Reference proteome</keyword>
<proteinExistence type="predicted"/>
<sequence>MSDIVEEVVMETVIPTPPSEVASSVPNIELESSKLPKPKRKKSDVWRYFDKVDRPDETGKIVSKAVCK</sequence>
<name>A0A7J6W0K8_THATH</name>
<reference evidence="1 2" key="1">
    <citation type="submission" date="2020-06" db="EMBL/GenBank/DDBJ databases">
        <title>Transcriptomic and genomic resources for Thalictrum thalictroides and T. hernandezii: Facilitating candidate gene discovery in an emerging model plant lineage.</title>
        <authorList>
            <person name="Arias T."/>
            <person name="Riano-Pachon D.M."/>
            <person name="Di Stilio V.S."/>
        </authorList>
    </citation>
    <scope>NUCLEOTIDE SEQUENCE [LARGE SCALE GENOMIC DNA]</scope>
    <source>
        <strain evidence="2">cv. WT478/WT964</strain>
        <tissue evidence="1">Leaves</tissue>
    </source>
</reference>